<organism evidence="1 2">
    <name type="scientific">Lactococcus lactis subsp. lactis</name>
    <name type="common">Streptococcus lactis</name>
    <dbReference type="NCBI Taxonomy" id="1360"/>
    <lineage>
        <taxon>Bacteria</taxon>
        <taxon>Bacillati</taxon>
        <taxon>Bacillota</taxon>
        <taxon>Bacilli</taxon>
        <taxon>Lactobacillales</taxon>
        <taxon>Streptococcaceae</taxon>
        <taxon>Lactococcus</taxon>
    </lineage>
</organism>
<name>A0A0V8E0R0_LACLL</name>
<dbReference type="Gene3D" id="1.10.1220.10">
    <property type="entry name" value="Met repressor-like"/>
    <property type="match status" value="1"/>
</dbReference>
<proteinExistence type="predicted"/>
<dbReference type="Proteomes" id="UP000053719">
    <property type="component" value="Unassembled WGS sequence"/>
</dbReference>
<dbReference type="GO" id="GO:0006355">
    <property type="term" value="P:regulation of DNA-templated transcription"/>
    <property type="evidence" value="ECO:0007669"/>
    <property type="project" value="InterPro"/>
</dbReference>
<dbReference type="PATRIC" id="fig|1360.114.peg.1627"/>
<dbReference type="RefSeq" id="WP_058212066.1">
    <property type="nucleotide sequence ID" value="NZ_LKLU01000107.1"/>
</dbReference>
<sequence>MEIRVRNISKEQTAKIDRLAGQRKISREEYLRRLIRRELMTAGEFLEIDSESKIRLALASQLKKNNDLLHILITQIEERI</sequence>
<gene>
    <name evidence="1" type="ORF">M20_2045</name>
</gene>
<reference evidence="2" key="1">
    <citation type="submission" date="2015-10" db="EMBL/GenBank/DDBJ databases">
        <title>Draft Genome Sequences of 11 Lactococcus lactis subspecies cremoris strains.</title>
        <authorList>
            <person name="Wels M."/>
            <person name="Backus L."/>
            <person name="Boekhorst J."/>
            <person name="Dijkstra A."/>
            <person name="Beerthuizen M."/>
            <person name="Kelly W."/>
            <person name="Siezen R."/>
            <person name="Bachmann H."/>
            <person name="Van Hijum S."/>
        </authorList>
    </citation>
    <scope>NUCLEOTIDE SEQUENCE [LARGE SCALE GENOMIC DNA]</scope>
    <source>
        <strain evidence="2">M20</strain>
    </source>
</reference>
<dbReference type="InterPro" id="IPR013321">
    <property type="entry name" value="Arc_rbn_hlx_hlx"/>
</dbReference>
<dbReference type="EMBL" id="LKLU01000107">
    <property type="protein sequence ID" value="KSU19426.1"/>
    <property type="molecule type" value="Genomic_DNA"/>
</dbReference>
<accession>A0A0V8E0R0</accession>
<evidence type="ECO:0000313" key="1">
    <source>
        <dbReference type="EMBL" id="KSU19426.1"/>
    </source>
</evidence>
<protein>
    <submittedName>
        <fullName evidence="1">Uncharacterized protein</fullName>
    </submittedName>
</protein>
<dbReference type="AlphaFoldDB" id="A0A0V8E0R0"/>
<comment type="caution">
    <text evidence="1">The sequence shown here is derived from an EMBL/GenBank/DDBJ whole genome shotgun (WGS) entry which is preliminary data.</text>
</comment>
<evidence type="ECO:0000313" key="2">
    <source>
        <dbReference type="Proteomes" id="UP000053719"/>
    </source>
</evidence>